<feature type="region of interest" description="Disordered" evidence="2">
    <location>
        <begin position="292"/>
        <end position="312"/>
    </location>
</feature>
<dbReference type="AlphaFoldDB" id="A0A812C0E3"/>
<dbReference type="EMBL" id="CAHIKZ030001142">
    <property type="protein sequence ID" value="CAE1254368.1"/>
    <property type="molecule type" value="Genomic_DNA"/>
</dbReference>
<dbReference type="CDD" id="cd00590">
    <property type="entry name" value="RRM_SF"/>
    <property type="match status" value="1"/>
</dbReference>
<dbReference type="Proteomes" id="UP000597762">
    <property type="component" value="Unassembled WGS sequence"/>
</dbReference>
<dbReference type="Pfam" id="PF00567">
    <property type="entry name" value="TUDOR"/>
    <property type="match status" value="1"/>
</dbReference>
<dbReference type="InterPro" id="IPR002999">
    <property type="entry name" value="Tudor"/>
</dbReference>
<dbReference type="GO" id="GO:0003723">
    <property type="term" value="F:RNA binding"/>
    <property type="evidence" value="ECO:0007669"/>
    <property type="project" value="UniProtKB-UniRule"/>
</dbReference>
<dbReference type="SMART" id="SM00360">
    <property type="entry name" value="RRM"/>
    <property type="match status" value="1"/>
</dbReference>
<dbReference type="InterPro" id="IPR012677">
    <property type="entry name" value="Nucleotide-bd_a/b_plait_sf"/>
</dbReference>
<gene>
    <name evidence="5" type="ORF">SPHA_28908</name>
</gene>
<evidence type="ECO:0000259" key="3">
    <source>
        <dbReference type="PROSITE" id="PS50102"/>
    </source>
</evidence>
<comment type="caution">
    <text evidence="5">The sequence shown here is derived from an EMBL/GenBank/DDBJ whole genome shotgun (WGS) entry which is preliminary data.</text>
</comment>
<evidence type="ECO:0000259" key="4">
    <source>
        <dbReference type="PROSITE" id="PS50304"/>
    </source>
</evidence>
<sequence length="555" mass="63299">MLSWHVNSTFSIHSITDSNRTANAPDSHPPSEFLILTKRVEKNSGIYQVHFYQMMKCFKAFGQEFNNGAGNNCVNKINKDENQKDTNIKILSEMPELEDIDDDDILQYDILNNRSSNNKTNFTCTNSKKCCEYKINLQPDSKGLFSLSINRKDSCFKSKKDIREKLSQFGSVSDVYFSSDSVVVKIPSMRQILNISKALNEELDMCFGDNSLKRNPENSHAKIYIGNIAVKASRIIKNIFTQYGSVSSVSFIDDFALANLPNRLEAEKTVEMYNNKVFMGHKLVVRLDDKQMSTHNASGSQKKKQEFLKCSPSAKDNQQQEINCQLTNSLTHGITNQETFIKSPTHSLTNKNLDQHKQQMKEENQLIKVSQFDDPFQAEAAKMAVLVKHFQIQPCLSSSSDTLQVMITSVINNELFWGNIFYSLSNDVTDFMVVHNEIQSTALSWPDYILSKKEMKCVALYQDEWYRAWVLNTVRNDAVKVFFLDYGNTSEIDLKYIRSPNESIWKLPPKARAFRIDSNSKKLTTNAENQIFDIKICKSGNMANGFISVASLICH</sequence>
<dbReference type="PROSITE" id="PS50304">
    <property type="entry name" value="TUDOR"/>
    <property type="match status" value="1"/>
</dbReference>
<proteinExistence type="predicted"/>
<dbReference type="InterPro" id="IPR000504">
    <property type="entry name" value="RRM_dom"/>
</dbReference>
<feature type="domain" description="RRM" evidence="3">
    <location>
        <begin position="221"/>
        <end position="290"/>
    </location>
</feature>
<organism evidence="5 6">
    <name type="scientific">Acanthosepion pharaonis</name>
    <name type="common">Pharaoh cuttlefish</name>
    <name type="synonym">Sepia pharaonis</name>
    <dbReference type="NCBI Taxonomy" id="158019"/>
    <lineage>
        <taxon>Eukaryota</taxon>
        <taxon>Metazoa</taxon>
        <taxon>Spiralia</taxon>
        <taxon>Lophotrochozoa</taxon>
        <taxon>Mollusca</taxon>
        <taxon>Cephalopoda</taxon>
        <taxon>Coleoidea</taxon>
        <taxon>Decapodiformes</taxon>
        <taxon>Sepiida</taxon>
        <taxon>Sepiina</taxon>
        <taxon>Sepiidae</taxon>
        <taxon>Acanthosepion</taxon>
    </lineage>
</organism>
<dbReference type="OrthoDB" id="1879688at2759"/>
<evidence type="ECO:0000313" key="6">
    <source>
        <dbReference type="Proteomes" id="UP000597762"/>
    </source>
</evidence>
<evidence type="ECO:0000256" key="2">
    <source>
        <dbReference type="SAM" id="MobiDB-lite"/>
    </source>
</evidence>
<reference evidence="5" key="1">
    <citation type="submission" date="2021-01" db="EMBL/GenBank/DDBJ databases">
        <authorList>
            <person name="Li R."/>
            <person name="Bekaert M."/>
        </authorList>
    </citation>
    <scope>NUCLEOTIDE SEQUENCE</scope>
    <source>
        <strain evidence="5">Farmed</strain>
    </source>
</reference>
<dbReference type="PROSITE" id="PS50102">
    <property type="entry name" value="RRM"/>
    <property type="match status" value="1"/>
</dbReference>
<dbReference type="SUPFAM" id="SSF54928">
    <property type="entry name" value="RNA-binding domain, RBD"/>
    <property type="match status" value="1"/>
</dbReference>
<name>A0A812C0E3_ACAPH</name>
<dbReference type="SUPFAM" id="SSF63748">
    <property type="entry name" value="Tudor/PWWP/MBT"/>
    <property type="match status" value="1"/>
</dbReference>
<dbReference type="Gene3D" id="3.30.70.330">
    <property type="match status" value="1"/>
</dbReference>
<dbReference type="Gene3D" id="2.30.30.140">
    <property type="match status" value="1"/>
</dbReference>
<dbReference type="SMART" id="SM00333">
    <property type="entry name" value="TUDOR"/>
    <property type="match status" value="1"/>
</dbReference>
<dbReference type="CDD" id="cd20379">
    <property type="entry name" value="Tudor_dTUD-like"/>
    <property type="match status" value="1"/>
</dbReference>
<evidence type="ECO:0000313" key="5">
    <source>
        <dbReference type="EMBL" id="CAE1254368.1"/>
    </source>
</evidence>
<protein>
    <submittedName>
        <fullName evidence="5">TDRD1_4_6_7</fullName>
    </submittedName>
</protein>
<accession>A0A812C0E3</accession>
<keyword evidence="1" id="KW-0694">RNA-binding</keyword>
<keyword evidence="6" id="KW-1185">Reference proteome</keyword>
<dbReference type="InterPro" id="IPR035979">
    <property type="entry name" value="RBD_domain_sf"/>
</dbReference>
<feature type="domain" description="Tudor" evidence="4">
    <location>
        <begin position="450"/>
        <end position="507"/>
    </location>
</feature>
<evidence type="ECO:0000256" key="1">
    <source>
        <dbReference type="PROSITE-ProRule" id="PRU00176"/>
    </source>
</evidence>